<dbReference type="AlphaFoldDB" id="A0A0F9LMQ8"/>
<proteinExistence type="predicted"/>
<reference evidence="1" key="1">
    <citation type="journal article" date="2015" name="Nature">
        <title>Complex archaea that bridge the gap between prokaryotes and eukaryotes.</title>
        <authorList>
            <person name="Spang A."/>
            <person name="Saw J.H."/>
            <person name="Jorgensen S.L."/>
            <person name="Zaremba-Niedzwiedzka K."/>
            <person name="Martijn J."/>
            <person name="Lind A.E."/>
            <person name="van Eijk R."/>
            <person name="Schleper C."/>
            <person name="Guy L."/>
            <person name="Ettema T.J."/>
        </authorList>
    </citation>
    <scope>NUCLEOTIDE SEQUENCE</scope>
</reference>
<organism evidence="1">
    <name type="scientific">marine sediment metagenome</name>
    <dbReference type="NCBI Taxonomy" id="412755"/>
    <lineage>
        <taxon>unclassified sequences</taxon>
        <taxon>metagenomes</taxon>
        <taxon>ecological metagenomes</taxon>
    </lineage>
</organism>
<name>A0A0F9LMQ8_9ZZZZ</name>
<protein>
    <submittedName>
        <fullName evidence="1">Uncharacterized protein</fullName>
    </submittedName>
</protein>
<sequence>MWSVIENGELVPLSVVNARAKCDDLLRGHDRSHSFCEDYGHHNIEEIQNALEEIQVTPIE</sequence>
<evidence type="ECO:0000313" key="1">
    <source>
        <dbReference type="EMBL" id="KKM96294.1"/>
    </source>
</evidence>
<comment type="caution">
    <text evidence="1">The sequence shown here is derived from an EMBL/GenBank/DDBJ whole genome shotgun (WGS) entry which is preliminary data.</text>
</comment>
<dbReference type="EMBL" id="LAZR01005900">
    <property type="protein sequence ID" value="KKM96294.1"/>
    <property type="molecule type" value="Genomic_DNA"/>
</dbReference>
<accession>A0A0F9LMQ8</accession>
<gene>
    <name evidence="1" type="ORF">LCGC14_1179580</name>
</gene>